<evidence type="ECO:0000313" key="4">
    <source>
        <dbReference type="Proteomes" id="UP000216024"/>
    </source>
</evidence>
<evidence type="ECO:0000256" key="1">
    <source>
        <dbReference type="SAM" id="Phobius"/>
    </source>
</evidence>
<comment type="caution">
    <text evidence="3">The sequence shown here is derived from an EMBL/GenBank/DDBJ whole genome shotgun (WGS) entry which is preliminary data.</text>
</comment>
<organism evidence="3 4">
    <name type="scientific">Anaeromicrobium sediminis</name>
    <dbReference type="NCBI Taxonomy" id="1478221"/>
    <lineage>
        <taxon>Bacteria</taxon>
        <taxon>Bacillati</taxon>
        <taxon>Bacillota</taxon>
        <taxon>Clostridia</taxon>
        <taxon>Peptostreptococcales</taxon>
        <taxon>Thermotaleaceae</taxon>
        <taxon>Anaeromicrobium</taxon>
    </lineage>
</organism>
<feature type="signal peptide" evidence="2">
    <location>
        <begin position="1"/>
        <end position="20"/>
    </location>
</feature>
<feature type="chain" id="PRO_5039017876" description="Tetratricopeptide repeat protein" evidence="2">
    <location>
        <begin position="21"/>
        <end position="309"/>
    </location>
</feature>
<keyword evidence="1" id="KW-0812">Transmembrane</keyword>
<evidence type="ECO:0000256" key="2">
    <source>
        <dbReference type="SAM" id="SignalP"/>
    </source>
</evidence>
<name>A0A267MGR8_9FIRM</name>
<dbReference type="OrthoDB" id="1949766at2"/>
<dbReference type="InterPro" id="IPR011990">
    <property type="entry name" value="TPR-like_helical_dom_sf"/>
</dbReference>
<dbReference type="EMBL" id="NIBG01000013">
    <property type="protein sequence ID" value="PAB58657.1"/>
    <property type="molecule type" value="Genomic_DNA"/>
</dbReference>
<keyword evidence="1" id="KW-0472">Membrane</keyword>
<evidence type="ECO:0008006" key="5">
    <source>
        <dbReference type="Google" id="ProtNLM"/>
    </source>
</evidence>
<protein>
    <recommendedName>
        <fullName evidence="5">Tetratricopeptide repeat protein</fullName>
    </recommendedName>
</protein>
<sequence length="309" mass="36855">MKRIGITILILIILTSNAFAYGNKGTINIEIKDDKIHVMKDENNKMEKIISEDIDLDRLYIPIEIKRGENAKFRITFNKSIDPQNLYFHKEDIVNNPNFYVDIKPDEGIILIEGYELKKNYNLLIEYEEYFKNKLNEELVGKKANILELIKYYEEKKFEDFINKSNNMELNNDQDDESLKLKYIVEYYNGRVSYEMRDYEKAIENFKTGDIIENRNIYYNTIANKELGNMDKALVYFKKALNENDKNGIYIWAKKEIENLPEIYKEKLSEKEIHKKPIEKNKFSYRGFLMMNSGIFILFLVLYHNIKKS</sequence>
<keyword evidence="2" id="KW-0732">Signal</keyword>
<feature type="transmembrane region" description="Helical" evidence="1">
    <location>
        <begin position="283"/>
        <end position="303"/>
    </location>
</feature>
<proteinExistence type="predicted"/>
<evidence type="ECO:0000313" key="3">
    <source>
        <dbReference type="EMBL" id="PAB58657.1"/>
    </source>
</evidence>
<accession>A0A267MGR8</accession>
<dbReference type="SUPFAM" id="SSF48452">
    <property type="entry name" value="TPR-like"/>
    <property type="match status" value="1"/>
</dbReference>
<reference evidence="3 4" key="1">
    <citation type="submission" date="2017-06" db="EMBL/GenBank/DDBJ databases">
        <title>Draft genome sequence of anaerobic fermentative bacterium Anaeromicrobium sediminis DY2726D isolated from West Pacific Ocean sediments.</title>
        <authorList>
            <person name="Zeng X."/>
        </authorList>
    </citation>
    <scope>NUCLEOTIDE SEQUENCE [LARGE SCALE GENOMIC DNA]</scope>
    <source>
        <strain evidence="3 4">DY2726D</strain>
    </source>
</reference>
<keyword evidence="4" id="KW-1185">Reference proteome</keyword>
<dbReference type="Proteomes" id="UP000216024">
    <property type="component" value="Unassembled WGS sequence"/>
</dbReference>
<gene>
    <name evidence="3" type="ORF">CCE28_14345</name>
</gene>
<dbReference type="RefSeq" id="WP_095134422.1">
    <property type="nucleotide sequence ID" value="NZ_NIBG01000013.1"/>
</dbReference>
<dbReference type="AlphaFoldDB" id="A0A267MGR8"/>
<keyword evidence="1" id="KW-1133">Transmembrane helix</keyword>